<organism evidence="1 2">
    <name type="scientific">Anthostomella pinea</name>
    <dbReference type="NCBI Taxonomy" id="933095"/>
    <lineage>
        <taxon>Eukaryota</taxon>
        <taxon>Fungi</taxon>
        <taxon>Dikarya</taxon>
        <taxon>Ascomycota</taxon>
        <taxon>Pezizomycotina</taxon>
        <taxon>Sordariomycetes</taxon>
        <taxon>Xylariomycetidae</taxon>
        <taxon>Xylariales</taxon>
        <taxon>Xylariaceae</taxon>
        <taxon>Anthostomella</taxon>
    </lineage>
</organism>
<accession>A0AAI8VHF0</accession>
<sequence length="401" mass="45302">MDATTTPAESSNCPCLDEVLKWLYERPPSHLVSYTGPEAKAEQTQLDLRLAKIAEAEPSIRLLSIASFFDADSIQEDMFLGYDSIQPTDNAISSPLRRGLRSATRDFATVQSDTRIVAHSRLQTSTSLPHVLALHSTFSQTPYPLRGNLAFAGLLYDVGMELWKRVHIDTGMRVLHTALEVVEETHVQQTAASLSLRADICVALGILCGLNGIESRGLSTKYRHEALRAPKFPNFQLRNDKIDTPVVNDILIQNARSDLAMGWLESEEFGRADSLIEGYLIAYRAWEPTEARLPYEYANYYFVKAVSLMAMGDASQALEKSQRAVELLATVSSGTCLYSHYEFTLVTLQYHARNRRAALRLHREIREERKKTWGIFDSRYLESSSMVARLLYHAKKYDEAW</sequence>
<dbReference type="EMBL" id="CAUWAG010000010">
    <property type="protein sequence ID" value="CAJ2507838.1"/>
    <property type="molecule type" value="Genomic_DNA"/>
</dbReference>
<reference evidence="1" key="1">
    <citation type="submission" date="2023-10" db="EMBL/GenBank/DDBJ databases">
        <authorList>
            <person name="Hackl T."/>
        </authorList>
    </citation>
    <scope>NUCLEOTIDE SEQUENCE</scope>
</reference>
<name>A0AAI8VHF0_9PEZI</name>
<protein>
    <submittedName>
        <fullName evidence="1">Uu.00g090240.m01.CDS01</fullName>
    </submittedName>
</protein>
<evidence type="ECO:0000313" key="2">
    <source>
        <dbReference type="Proteomes" id="UP001295740"/>
    </source>
</evidence>
<dbReference type="Proteomes" id="UP001295740">
    <property type="component" value="Unassembled WGS sequence"/>
</dbReference>
<dbReference type="SUPFAM" id="SSF48452">
    <property type="entry name" value="TPR-like"/>
    <property type="match status" value="1"/>
</dbReference>
<gene>
    <name evidence="1" type="ORF">KHLLAP_LOCUS8306</name>
</gene>
<evidence type="ECO:0000313" key="1">
    <source>
        <dbReference type="EMBL" id="CAJ2507838.1"/>
    </source>
</evidence>
<dbReference type="InterPro" id="IPR011990">
    <property type="entry name" value="TPR-like_helical_dom_sf"/>
</dbReference>
<dbReference type="AlphaFoldDB" id="A0AAI8VHF0"/>
<keyword evidence="2" id="KW-1185">Reference proteome</keyword>
<proteinExistence type="predicted"/>
<comment type="caution">
    <text evidence="1">The sequence shown here is derived from an EMBL/GenBank/DDBJ whole genome shotgun (WGS) entry which is preliminary data.</text>
</comment>